<evidence type="ECO:0000313" key="4">
    <source>
        <dbReference type="Proteomes" id="UP000593594"/>
    </source>
</evidence>
<dbReference type="Proteomes" id="UP000593594">
    <property type="component" value="Chromosome"/>
</dbReference>
<dbReference type="Pfam" id="PF10082">
    <property type="entry name" value="BBP2_2"/>
    <property type="match status" value="1"/>
</dbReference>
<dbReference type="SUPFAM" id="SSF56925">
    <property type="entry name" value="OMPA-like"/>
    <property type="match status" value="2"/>
</dbReference>
<sequence length="407" mass="44580">MANDRFIGAASLLCVLALPVAASGQEVGGRAYEQTGLSAGGFTVYPAIETGPAFTDNVAQSPDDRRSDIGLRIAPELKVRSGWSRHSLSFDLDSEHVLYARESDEDTNDVSLNGAFRLDVRRDLSAETEARYSLSDENPGSADVPSGAVGRVQDQSFGGSVGTTYRPGHVVARLRGTIDWYRYGDVDLGDGSVEDNSDRDYMAPEIELRVGYDVTPAVRPFIAVGYGPRIHSHKTDRNGLRRDSQGVSVSAGIVLEPSSLWSGEIGLRYELRDYDDPALKTADVVGFFGSLLWRPTRLTDVRLSVDSGLDETSLEDASAVRYHSATLGVSHRLRRYLTATGELSYALDHYVGASIDEETWQASLGLSYSIDRQIALVAGYRYTLFDSSVPDRDYTENRVTVGMRLQR</sequence>
<dbReference type="KEGG" id="kmn:HW532_05505"/>
<reference evidence="3 4" key="1">
    <citation type="submission" date="2020-06" db="EMBL/GenBank/DDBJ databases">
        <title>Genome sequence of 2 isolates from Red Sea Mangroves.</title>
        <authorList>
            <person name="Sefrji F."/>
            <person name="Michoud G."/>
            <person name="Merlino G."/>
            <person name="Daffonchio D."/>
        </authorList>
    </citation>
    <scope>NUCLEOTIDE SEQUENCE [LARGE SCALE GENOMIC DNA]</scope>
    <source>
        <strain evidence="3 4">R1DC25</strain>
    </source>
</reference>
<dbReference type="InterPro" id="IPR018759">
    <property type="entry name" value="BBP2_2"/>
</dbReference>
<organism evidence="3 4">
    <name type="scientific">Kaustia mangrovi</name>
    <dbReference type="NCBI Taxonomy" id="2593653"/>
    <lineage>
        <taxon>Bacteria</taxon>
        <taxon>Pseudomonadati</taxon>
        <taxon>Pseudomonadota</taxon>
        <taxon>Alphaproteobacteria</taxon>
        <taxon>Hyphomicrobiales</taxon>
        <taxon>Parvibaculaceae</taxon>
        <taxon>Kaustia</taxon>
    </lineage>
</organism>
<protein>
    <submittedName>
        <fullName evidence="3">Outer membrane beta-barrel protein</fullName>
    </submittedName>
</protein>
<feature type="signal peptide" evidence="2">
    <location>
        <begin position="1"/>
        <end position="24"/>
    </location>
</feature>
<evidence type="ECO:0000313" key="3">
    <source>
        <dbReference type="EMBL" id="QPC42205.1"/>
    </source>
</evidence>
<dbReference type="InterPro" id="IPR011250">
    <property type="entry name" value="OMP/PagP_B-barrel"/>
</dbReference>
<dbReference type="Gene3D" id="2.40.160.10">
    <property type="entry name" value="Porin"/>
    <property type="match status" value="1"/>
</dbReference>
<feature type="chain" id="PRO_5032404816" evidence="2">
    <location>
        <begin position="25"/>
        <end position="407"/>
    </location>
</feature>
<dbReference type="RefSeq" id="WP_213163437.1">
    <property type="nucleotide sequence ID" value="NZ_CP058214.1"/>
</dbReference>
<keyword evidence="4" id="KW-1185">Reference proteome</keyword>
<dbReference type="InterPro" id="IPR023614">
    <property type="entry name" value="Porin_dom_sf"/>
</dbReference>
<name>A0A7S8C2I9_9HYPH</name>
<keyword evidence="2" id="KW-0732">Signal</keyword>
<dbReference type="AlphaFoldDB" id="A0A7S8C2I9"/>
<dbReference type="EMBL" id="CP058214">
    <property type="protein sequence ID" value="QPC42205.1"/>
    <property type="molecule type" value="Genomic_DNA"/>
</dbReference>
<evidence type="ECO:0000256" key="1">
    <source>
        <dbReference type="SAM" id="MobiDB-lite"/>
    </source>
</evidence>
<gene>
    <name evidence="3" type="ORF">HW532_05505</name>
</gene>
<accession>A0A7S8C2I9</accession>
<feature type="region of interest" description="Disordered" evidence="1">
    <location>
        <begin position="130"/>
        <end position="151"/>
    </location>
</feature>
<evidence type="ECO:0000256" key="2">
    <source>
        <dbReference type="SAM" id="SignalP"/>
    </source>
</evidence>
<proteinExistence type="predicted"/>